<organism evidence="2 3">
    <name type="scientific">Sphaerosporella brunnea</name>
    <dbReference type="NCBI Taxonomy" id="1250544"/>
    <lineage>
        <taxon>Eukaryota</taxon>
        <taxon>Fungi</taxon>
        <taxon>Dikarya</taxon>
        <taxon>Ascomycota</taxon>
        <taxon>Pezizomycotina</taxon>
        <taxon>Pezizomycetes</taxon>
        <taxon>Pezizales</taxon>
        <taxon>Pyronemataceae</taxon>
        <taxon>Sphaerosporella</taxon>
    </lineage>
</organism>
<feature type="compositionally biased region" description="Acidic residues" evidence="1">
    <location>
        <begin position="10"/>
        <end position="29"/>
    </location>
</feature>
<reference evidence="2 3" key="1">
    <citation type="submission" date="2019-09" db="EMBL/GenBank/DDBJ databases">
        <title>Draft genome of the ectomycorrhizal ascomycete Sphaerosporella brunnea.</title>
        <authorList>
            <consortium name="DOE Joint Genome Institute"/>
            <person name="Benucci G.M."/>
            <person name="Marozzi G."/>
            <person name="Antonielli L."/>
            <person name="Sanchez S."/>
            <person name="Marco P."/>
            <person name="Wang X."/>
            <person name="Falini L.B."/>
            <person name="Barry K."/>
            <person name="Haridas S."/>
            <person name="Lipzen A."/>
            <person name="Labutti K."/>
            <person name="Grigoriev I.V."/>
            <person name="Murat C."/>
            <person name="Martin F."/>
            <person name="Albertini E."/>
            <person name="Donnini D."/>
            <person name="Bonito G."/>
        </authorList>
    </citation>
    <scope>NUCLEOTIDE SEQUENCE [LARGE SCALE GENOMIC DNA]</scope>
    <source>
        <strain evidence="2 3">Sb_GMNB300</strain>
    </source>
</reference>
<gene>
    <name evidence="2" type="ORF">FN846DRAFT_911692</name>
</gene>
<dbReference type="Proteomes" id="UP000326924">
    <property type="component" value="Unassembled WGS sequence"/>
</dbReference>
<name>A0A5J5EJZ6_9PEZI</name>
<comment type="caution">
    <text evidence="2">The sequence shown here is derived from an EMBL/GenBank/DDBJ whole genome shotgun (WGS) entry which is preliminary data.</text>
</comment>
<dbReference type="InParanoid" id="A0A5J5EJZ6"/>
<evidence type="ECO:0000256" key="1">
    <source>
        <dbReference type="SAM" id="MobiDB-lite"/>
    </source>
</evidence>
<protein>
    <submittedName>
        <fullName evidence="2">Uncharacterized protein</fullName>
    </submittedName>
</protein>
<evidence type="ECO:0000313" key="3">
    <source>
        <dbReference type="Proteomes" id="UP000326924"/>
    </source>
</evidence>
<dbReference type="EMBL" id="VXIS01000260">
    <property type="protein sequence ID" value="KAA8895513.1"/>
    <property type="molecule type" value="Genomic_DNA"/>
</dbReference>
<feature type="compositionally biased region" description="Polar residues" evidence="1">
    <location>
        <begin position="31"/>
        <end position="42"/>
    </location>
</feature>
<accession>A0A5J5EJZ6</accession>
<dbReference type="AlphaFoldDB" id="A0A5J5EJZ6"/>
<proteinExistence type="predicted"/>
<sequence>MSMDRRDTEPAPESEQEPEPEQMLIEDDASSPATPTPDKSTLYRSRMKYLKATIEKMEGLVEAAEAGEQVVKKQSAVQLPSEAGRHGKIKELRMQAEALVEKLNSMVIADEQEAHGREVFKIDGEELKRVVGEELKGAVGVKLKGTVGENLKRTVRRNLKLTIVATLKLTEIKMKWNLKRKSHPKGTRMMRMSGRRMIPI</sequence>
<feature type="region of interest" description="Disordered" evidence="1">
    <location>
        <begin position="1"/>
        <end position="42"/>
    </location>
</feature>
<evidence type="ECO:0000313" key="2">
    <source>
        <dbReference type="EMBL" id="KAA8895513.1"/>
    </source>
</evidence>
<keyword evidence="3" id="KW-1185">Reference proteome</keyword>